<dbReference type="PANTHER" id="PTHR10226:SF3">
    <property type="entry name" value="A-KINASE ANCHOR PROTEIN 11"/>
    <property type="match status" value="1"/>
</dbReference>
<feature type="compositionally biased region" description="Polar residues" evidence="1">
    <location>
        <begin position="1878"/>
        <end position="1897"/>
    </location>
</feature>
<evidence type="ECO:0000313" key="2">
    <source>
        <dbReference type="EMBL" id="CAJ0921082.1"/>
    </source>
</evidence>
<evidence type="ECO:0008006" key="4">
    <source>
        <dbReference type="Google" id="ProtNLM"/>
    </source>
</evidence>
<gene>
    <name evidence="2" type="ORF">RIMI_LOCUS1442205</name>
</gene>
<dbReference type="EMBL" id="CAUEEQ010001880">
    <property type="protein sequence ID" value="CAJ0921082.1"/>
    <property type="molecule type" value="Genomic_DNA"/>
</dbReference>
<evidence type="ECO:0000256" key="1">
    <source>
        <dbReference type="SAM" id="MobiDB-lite"/>
    </source>
</evidence>
<dbReference type="InterPro" id="IPR008382">
    <property type="entry name" value="SPHK1-interactor_AKAP_110"/>
</dbReference>
<name>A0ABN9KRK1_9NEOB</name>
<accession>A0ABN9KRK1</accession>
<feature type="region of interest" description="Disordered" evidence="1">
    <location>
        <begin position="584"/>
        <end position="605"/>
    </location>
</feature>
<feature type="region of interest" description="Disordered" evidence="1">
    <location>
        <begin position="1933"/>
        <end position="1952"/>
    </location>
</feature>
<protein>
    <recommendedName>
        <fullName evidence="4">A-kinase anchor protein 11</fullName>
    </recommendedName>
</protein>
<feature type="region of interest" description="Disordered" evidence="1">
    <location>
        <begin position="1878"/>
        <end position="1898"/>
    </location>
</feature>
<comment type="caution">
    <text evidence="2">The sequence shown here is derived from an EMBL/GenBank/DDBJ whole genome shotgun (WGS) entry which is preliminary data.</text>
</comment>
<dbReference type="PANTHER" id="PTHR10226">
    <property type="entry name" value="A KINASE ANCHOR PROTEIN"/>
    <property type="match status" value="1"/>
</dbReference>
<dbReference type="Proteomes" id="UP001176940">
    <property type="component" value="Unassembled WGS sequence"/>
</dbReference>
<proteinExistence type="predicted"/>
<feature type="region of interest" description="Disordered" evidence="1">
    <location>
        <begin position="631"/>
        <end position="661"/>
    </location>
</feature>
<dbReference type="PRINTS" id="PR01345">
    <property type="entry name" value="CERVTRCPTASE"/>
</dbReference>
<organism evidence="2 3">
    <name type="scientific">Ranitomeya imitator</name>
    <name type="common">mimic poison frog</name>
    <dbReference type="NCBI Taxonomy" id="111125"/>
    <lineage>
        <taxon>Eukaryota</taxon>
        <taxon>Metazoa</taxon>
        <taxon>Chordata</taxon>
        <taxon>Craniata</taxon>
        <taxon>Vertebrata</taxon>
        <taxon>Euteleostomi</taxon>
        <taxon>Amphibia</taxon>
        <taxon>Batrachia</taxon>
        <taxon>Anura</taxon>
        <taxon>Neobatrachia</taxon>
        <taxon>Hyloidea</taxon>
        <taxon>Dendrobatidae</taxon>
        <taxon>Dendrobatinae</taxon>
        <taxon>Ranitomeya</taxon>
    </lineage>
</organism>
<evidence type="ECO:0000313" key="3">
    <source>
        <dbReference type="Proteomes" id="UP001176940"/>
    </source>
</evidence>
<sequence>MYNYVLNSKTLGKTVNEKDLGVWVDDKLMFSRQCQAAATKANKIMGCIKRGIDAHEENIILPLYKSLVQPHLEYCAQFWSPVYKKDIAELERVQRRATKLQIFHISLPKSLIILQMYLHICGVYENLSSAIMDACTQSQCCQMTPKLSMRKEVKTFDPPDPKRLRVTIVKSPKVTRDSLQLRAIDHRPSRCVSEGLLGSVKSLLQSRKELCTITDGVKSNKTGDFIEDGNQGKHRDGNQVGLSAVYPPDFCTAQLMVPTPFIRQEIPQLKTIPKDYLLKLIKRMPRVCKAVIHAKEEAGAGNIQGVATFHSDIPELIRSLHLCNLNENEILLLKDGKEANKSNATQGLFSGTVCLSTTLFPLFRSDALFVMLSKYTAGVKYAVEQECISRLTKKAEHHEDDDTNHSVSSIEDDFVTAFEHLDEEEPTNTNDSQGIGWETVKNQRDASSQTQPAHCIDISGSKILFSSVRRRSSIKSAVLMGFLGLPEMSASVKNTVTTSMCNTCTQRSVSAHEKIIFSPSPVETSESECSSPSPIIFLDEEGYQKSLRAKLNLPKIPVGKDGIEDSDSELSEFFDSFDRFDEPETSLEDHCQNNQKGVLASPPKKRKCAKGSISTVCMNPQKFKFDRPKLSASVKKPTPRKAESPFGNMSDVPDSPCPTKTCSEDTGTLFSPIRSSAFSPPGFPFASEGTSHSLSPGDIPPVKARSYDKLSEYANWVCSDMFDTVLNTRPTSHMVKKEPEKTPKQKRKSHGRELERKSKSKHKSIKGGIQRFAADLVEKSLGNAFKDLQRGVSSCTSALCQLAARLTSYVFQMAFYEIGRRQAFSIKKRAINSLANLMVSDVITSAFQELRYIKKQMVTNAVTRFAADLAEELVFEGMMEVCQFSHPPTPSVSYCQSFDFEDVVVSSYAKDLSESVIQEAFIELSQVNVGFTPEAAISVSMDNLKYVSSEGMMPASLSSPVFPAPRSQEVSPTEQRSKIDYTVQYALFFTSGLMSSVPVPVAAKVLSQQPITNEQTDFSANRNLYTDNVKNYHISTESIGDMSSDKKIILGHSQEDGDGVKTFSVTMVDMIVNEAYDVIKSSKTVNDYAETMANKIMPFQESFFDGNTSQYCVQDADRAIFKHSLLKSMQTSSSRLEDVKSSNLIDCNTNLRPEPGIIFYSPKSSEQHKKIFRCPQEHGVPSPYYTIRQLDQDYKNDPIEKHPLGTCPGQSDASYNIENITSRRNVYSTDGADPSFFHCLPHINSFSSVMCSCGDNFFVEEKNNPKDSSMSALPGTPPPTPLTGNDRSPERSMRKLSKRLKGQLAKEFYPATPPSTPHLSVQEHDNGKKDDFMLRLMRSLSEEVESSSSDDSFEEPEVSEETCRYADYLSSNIISVATDKAAYSLNDDFLQGPTPRNLSQLSVLSDKWGYPAYMRNITEDLLETLCKYANNVAGEVLSEAKETIGSRKNSLCDVDYCSLERDCRQKESTSKYGGMSYRASDPTTLSLPLNNGGSGLTSKYPSCESVTEEYADHLIRVLKMEGGNSELILDQYASRLVYRAMKSGLQQASKTIKVKCNRKVVSRVKSDASTSKDILRLLNRTRHSEKDKRRQSNVTLHSFTEDSLLKPELTGLLSFAESLAQTITCDVKRKLKMSSSSLPKSLTDSCLYSKSKNDYVTGELVKSSFPKSLLPLPYKQKLYHSTGSLNDHGLNDGILKAIEQYACKVVDRTLEVSIEAARMQAMESKKKNEKALHAGKLIHSYGPACRLCSAIEQHGSSVSSCHFLLGHDSSRKGKQCSKSRQNACQKSRFFHMNVPKIHIDLDKRTMFADKIVSAALEKAERELSNTSLGADSGIGHNGISFAESLTTEIMMSTMKNFGHVSISSIGKDGFQSVDSVTSQHTSVSMGDDSTGSWSNLSFEDEHQDECSSFLQLSDSNGNSSSWSSLGLEGDMCEENLSFPPSDSDGTEDKDEDPKITAEVVNPQNKILHIRNVDTGPITVESQLRTMLQWIAASESGISEIHFLDHTKQELLTLFRLVREKGWKIGDLLQALLQYCEHLDMSSDVPCPLYGWLLEYC</sequence>
<reference evidence="2" key="1">
    <citation type="submission" date="2023-07" db="EMBL/GenBank/DDBJ databases">
        <authorList>
            <person name="Stuckert A."/>
        </authorList>
    </citation>
    <scope>NUCLEOTIDE SEQUENCE</scope>
</reference>
<keyword evidence="3" id="KW-1185">Reference proteome</keyword>
<feature type="region of interest" description="Disordered" evidence="1">
    <location>
        <begin position="1264"/>
        <end position="1297"/>
    </location>
</feature>
<feature type="region of interest" description="Disordered" evidence="1">
    <location>
        <begin position="729"/>
        <end position="764"/>
    </location>
</feature>